<dbReference type="PANTHER" id="PTHR37952:SF2">
    <property type="entry name" value="PROTEIN CREA"/>
    <property type="match status" value="1"/>
</dbReference>
<dbReference type="RefSeq" id="WP_099097148.1">
    <property type="nucleotide sequence ID" value="NZ_PDNU01000052.1"/>
</dbReference>
<dbReference type="PANTHER" id="PTHR37952">
    <property type="match status" value="1"/>
</dbReference>
<protein>
    <recommendedName>
        <fullName evidence="4">CreA family protein</fullName>
    </recommendedName>
</protein>
<dbReference type="EMBL" id="PDNU01000052">
    <property type="protein sequence ID" value="PHK93326.1"/>
    <property type="molecule type" value="Genomic_DNA"/>
</dbReference>
<accession>A0A2C7A8F8</accession>
<evidence type="ECO:0000313" key="3">
    <source>
        <dbReference type="Proteomes" id="UP000223527"/>
    </source>
</evidence>
<dbReference type="GO" id="GO:0005829">
    <property type="term" value="C:cytosol"/>
    <property type="evidence" value="ECO:0007669"/>
    <property type="project" value="TreeGrafter"/>
</dbReference>
<proteinExistence type="predicted"/>
<keyword evidence="3" id="KW-1185">Reference proteome</keyword>
<sequence length="167" mass="17469">MNLLRAAPALPLALPSALALSLALLPALPGPASGQTRVGEISTTFRLVGPNDKVVVERYDDPRVGNVSCYVSRADTGGLSGWVGLAEDPSRFSIACRATGPVALPAGLPQTESVFRQSASPLFKALTVTRILDAEKRVLVYLITSTKLVDGSPFNSVTAVPIETAAR</sequence>
<dbReference type="OrthoDB" id="9788409at2"/>
<dbReference type="Pfam" id="PF05981">
    <property type="entry name" value="CreA"/>
    <property type="match status" value="1"/>
</dbReference>
<feature type="signal peptide" evidence="1">
    <location>
        <begin position="1"/>
        <end position="19"/>
    </location>
</feature>
<comment type="caution">
    <text evidence="2">The sequence shown here is derived from an EMBL/GenBank/DDBJ whole genome shotgun (WGS) entry which is preliminary data.</text>
</comment>
<dbReference type="PIRSF" id="PIRSF003174">
    <property type="entry name" value="CreA"/>
    <property type="match status" value="1"/>
</dbReference>
<keyword evidence="1" id="KW-0732">Signal</keyword>
<evidence type="ECO:0000313" key="2">
    <source>
        <dbReference type="EMBL" id="PHK93326.1"/>
    </source>
</evidence>
<dbReference type="InterPro" id="IPR010292">
    <property type="entry name" value="Uncharacterised_CreA"/>
</dbReference>
<organism evidence="2 3">
    <name type="scientific">Teichococcus rhizosphaerae</name>
    <dbReference type="NCBI Taxonomy" id="1335062"/>
    <lineage>
        <taxon>Bacteria</taxon>
        <taxon>Pseudomonadati</taxon>
        <taxon>Pseudomonadota</taxon>
        <taxon>Alphaproteobacteria</taxon>
        <taxon>Acetobacterales</taxon>
        <taxon>Roseomonadaceae</taxon>
        <taxon>Roseomonas</taxon>
    </lineage>
</organism>
<gene>
    <name evidence="2" type="ORF">CR162_19220</name>
</gene>
<name>A0A2C7A8F8_9PROT</name>
<reference evidence="2 3" key="1">
    <citation type="submission" date="2017-10" db="EMBL/GenBank/DDBJ databases">
        <authorList>
            <person name="Banno H."/>
            <person name="Chua N.-H."/>
        </authorList>
    </citation>
    <scope>NUCLEOTIDE SEQUENCE [LARGE SCALE GENOMIC DNA]</scope>
    <source>
        <strain evidence="2 3">YW11</strain>
    </source>
</reference>
<evidence type="ECO:0008006" key="4">
    <source>
        <dbReference type="Google" id="ProtNLM"/>
    </source>
</evidence>
<feature type="chain" id="PRO_5012971225" description="CreA family protein" evidence="1">
    <location>
        <begin position="20"/>
        <end position="167"/>
    </location>
</feature>
<dbReference type="AlphaFoldDB" id="A0A2C7A8F8"/>
<evidence type="ECO:0000256" key="1">
    <source>
        <dbReference type="SAM" id="SignalP"/>
    </source>
</evidence>
<dbReference type="Proteomes" id="UP000223527">
    <property type="component" value="Unassembled WGS sequence"/>
</dbReference>